<dbReference type="SMART" id="SM00849">
    <property type="entry name" value="Lactamase_B"/>
    <property type="match status" value="1"/>
</dbReference>
<name>A0A9X7VZV4_9BACL</name>
<dbReference type="SUPFAM" id="SSF56281">
    <property type="entry name" value="Metallo-hydrolase/oxidoreductase"/>
    <property type="match status" value="1"/>
</dbReference>
<protein>
    <submittedName>
        <fullName evidence="3">MBL fold metallo-hydrolase</fullName>
    </submittedName>
</protein>
<feature type="domain" description="Metallo-beta-lactamase" evidence="2">
    <location>
        <begin position="18"/>
        <end position="191"/>
    </location>
</feature>
<keyword evidence="4" id="KW-1185">Reference proteome</keyword>
<evidence type="ECO:0000313" key="4">
    <source>
        <dbReference type="Proteomes" id="UP000663505"/>
    </source>
</evidence>
<dbReference type="KEGG" id="afx:JZ786_03470"/>
<evidence type="ECO:0000259" key="2">
    <source>
        <dbReference type="SMART" id="SM00849"/>
    </source>
</evidence>
<dbReference type="PANTHER" id="PTHR46018:SF4">
    <property type="entry name" value="METALLO-HYDROLASE YHFI-RELATED"/>
    <property type="match status" value="1"/>
</dbReference>
<dbReference type="CDD" id="cd07716">
    <property type="entry name" value="RNaseZ_short-form-like_MBL-fold"/>
    <property type="match status" value="1"/>
</dbReference>
<accession>A0A9X7VZV4</accession>
<sequence>MRVHVLGHWGAYPEPGQATTGLLVETDKQRVLIDAGSGVLSQLFDICTVSDLTAVVITHHHHDHTADLGVLGYALLLSRITGSRTTKLPIYMLPGSEERMSEWAREPLADVHVLSPDSKVDIDGIQVSFAATVHAVPCLAVRMEYQGETFVFSADTSYCQPVTKLARSADLFLCESSMYLGQERDARAAGHVTAPEAGQMASAAGVKRLVLTHLPHYGNLDDLVLQAATTYNGPILRAEHRMVLEVSSS</sequence>
<dbReference type="Gene3D" id="3.60.15.10">
    <property type="entry name" value="Ribonuclease Z/Hydroxyacylglutathione hydrolase-like"/>
    <property type="match status" value="1"/>
</dbReference>
<gene>
    <name evidence="3" type="ORF">JZ786_03470</name>
</gene>
<dbReference type="RefSeq" id="WP_206657421.1">
    <property type="nucleotide sequence ID" value="NZ_CP071182.1"/>
</dbReference>
<dbReference type="GO" id="GO:0042781">
    <property type="term" value="F:3'-tRNA processing endoribonuclease activity"/>
    <property type="evidence" value="ECO:0007669"/>
    <property type="project" value="TreeGrafter"/>
</dbReference>
<dbReference type="InterPro" id="IPR001279">
    <property type="entry name" value="Metallo-B-lactamas"/>
</dbReference>
<proteinExistence type="predicted"/>
<dbReference type="Proteomes" id="UP000663505">
    <property type="component" value="Chromosome"/>
</dbReference>
<keyword evidence="1" id="KW-0862">Zinc</keyword>
<organism evidence="3 4">
    <name type="scientific">Alicyclobacillus mengziensis</name>
    <dbReference type="NCBI Taxonomy" id="2931921"/>
    <lineage>
        <taxon>Bacteria</taxon>
        <taxon>Bacillati</taxon>
        <taxon>Bacillota</taxon>
        <taxon>Bacilli</taxon>
        <taxon>Bacillales</taxon>
        <taxon>Alicyclobacillaceae</taxon>
        <taxon>Alicyclobacillus</taxon>
    </lineage>
</organism>
<dbReference type="EMBL" id="CP071182">
    <property type="protein sequence ID" value="QSO48086.1"/>
    <property type="molecule type" value="Genomic_DNA"/>
</dbReference>
<dbReference type="InterPro" id="IPR036866">
    <property type="entry name" value="RibonucZ/Hydroxyglut_hydro"/>
</dbReference>
<evidence type="ECO:0000313" key="3">
    <source>
        <dbReference type="EMBL" id="QSO48086.1"/>
    </source>
</evidence>
<evidence type="ECO:0000256" key="1">
    <source>
        <dbReference type="ARBA" id="ARBA00022833"/>
    </source>
</evidence>
<dbReference type="AlphaFoldDB" id="A0A9X7VZV4"/>
<dbReference type="PANTHER" id="PTHR46018">
    <property type="entry name" value="ZINC PHOSPHODIESTERASE ELAC PROTEIN 1"/>
    <property type="match status" value="1"/>
</dbReference>
<dbReference type="Pfam" id="PF12706">
    <property type="entry name" value="Lactamase_B_2"/>
    <property type="match status" value="1"/>
</dbReference>
<reference evidence="3 4" key="1">
    <citation type="submission" date="2021-02" db="EMBL/GenBank/DDBJ databases">
        <title>Alicyclobacillus curvatus sp. nov. and Alicyclobacillus mengziensis sp. nov., two acidophilic bacteria isolated from acid mine drainage.</title>
        <authorList>
            <person name="Huang Y."/>
        </authorList>
    </citation>
    <scope>NUCLEOTIDE SEQUENCE [LARGE SCALE GENOMIC DNA]</scope>
    <source>
        <strain evidence="3 4">S30H14</strain>
    </source>
</reference>